<reference evidence="1 2" key="1">
    <citation type="submission" date="2018-10" db="EMBL/GenBank/DDBJ databases">
        <title>Genome Sequencing of Pantoea dispersa DSM 32899.</title>
        <authorList>
            <person name="Nawrath M."/>
            <person name="Ottenheim C."/>
            <person name="Wilm A."/>
            <person name="Zimmermann W."/>
            <person name="Wu J.C."/>
        </authorList>
    </citation>
    <scope>NUCLEOTIDE SEQUENCE [LARGE SCALE GENOMIC DNA]</scope>
    <source>
        <strain evidence="1 2">DSM 32899</strain>
    </source>
</reference>
<gene>
    <name evidence="1" type="ORF">D8B20_10615</name>
</gene>
<protein>
    <recommendedName>
        <fullName evidence="3">DUF2262 domain-containing protein</fullName>
    </recommendedName>
</protein>
<evidence type="ECO:0000313" key="2">
    <source>
        <dbReference type="Proteomes" id="UP000319411"/>
    </source>
</evidence>
<dbReference type="Proteomes" id="UP000319411">
    <property type="component" value="Chromosome"/>
</dbReference>
<name>A0A518XDP1_9GAMM</name>
<evidence type="ECO:0008006" key="3">
    <source>
        <dbReference type="Google" id="ProtNLM"/>
    </source>
</evidence>
<evidence type="ECO:0000313" key="1">
    <source>
        <dbReference type="EMBL" id="QDY42317.1"/>
    </source>
</evidence>
<proteinExistence type="predicted"/>
<dbReference type="RefSeq" id="WP_145888844.1">
    <property type="nucleotide sequence ID" value="NZ_CP032702.1"/>
</dbReference>
<sequence length="129" mass="14803">MQSEDLKFYEDDEGIAVDLKLKAFGPDEVQCVNLESELSDKKMENDILCLINHQNEFSQKIQKAAHEYCIKIYNQKPSDLKLIKIYIFPDKENEYGFMFSTKIDSEHGVGVKMINGNIEKIGSSETAFL</sequence>
<dbReference type="EMBL" id="CP032702">
    <property type="protein sequence ID" value="QDY42317.1"/>
    <property type="molecule type" value="Genomic_DNA"/>
</dbReference>
<accession>A0A518XDP1</accession>
<dbReference type="KEGG" id="pdis:D8B20_10615"/>
<organism evidence="1 2">
    <name type="scientific">Candidatus Pantoea soli</name>
    <dbReference type="NCBI Taxonomy" id="3098669"/>
    <lineage>
        <taxon>Bacteria</taxon>
        <taxon>Pseudomonadati</taxon>
        <taxon>Pseudomonadota</taxon>
        <taxon>Gammaproteobacteria</taxon>
        <taxon>Enterobacterales</taxon>
        <taxon>Erwiniaceae</taxon>
        <taxon>Pantoea</taxon>
    </lineage>
</organism>
<dbReference type="OrthoDB" id="6433309at2"/>
<keyword evidence="2" id="KW-1185">Reference proteome</keyword>
<dbReference type="AlphaFoldDB" id="A0A518XDP1"/>